<evidence type="ECO:0000313" key="2">
    <source>
        <dbReference type="EMBL" id="AKU15238.1"/>
    </source>
</evidence>
<feature type="region of interest" description="Disordered" evidence="1">
    <location>
        <begin position="88"/>
        <end position="141"/>
    </location>
</feature>
<proteinExistence type="predicted"/>
<organism evidence="2 3">
    <name type="scientific">Luteipulveratus mongoliensis</name>
    <dbReference type="NCBI Taxonomy" id="571913"/>
    <lineage>
        <taxon>Bacteria</taxon>
        <taxon>Bacillati</taxon>
        <taxon>Actinomycetota</taxon>
        <taxon>Actinomycetes</taxon>
        <taxon>Micrococcales</taxon>
        <taxon>Dermacoccaceae</taxon>
        <taxon>Luteipulveratus</taxon>
    </lineage>
</organism>
<dbReference type="EMBL" id="CP011112">
    <property type="protein sequence ID" value="AKU15238.1"/>
    <property type="molecule type" value="Genomic_DNA"/>
</dbReference>
<reference evidence="2 3" key="1">
    <citation type="submission" date="2015-03" db="EMBL/GenBank/DDBJ databases">
        <title>Luteipulveratus halotolerans sp. nov., a novel actinobacterium (Dermacoccaceae) from Sarawak, Malaysia.</title>
        <authorList>
            <person name="Juboi H."/>
            <person name="Basik A."/>
            <person name="Shamsul S.S."/>
            <person name="Arnold P."/>
            <person name="Schmitt E.K."/>
            <person name="Sanglier J.-J."/>
            <person name="Yeo T."/>
        </authorList>
    </citation>
    <scope>NUCLEOTIDE SEQUENCE [LARGE SCALE GENOMIC DNA]</scope>
    <source>
        <strain evidence="2 3">MN07-A0370</strain>
    </source>
</reference>
<dbReference type="OrthoDB" id="9799173at2"/>
<sequence>MTSAVDVAKYIRSKVDLSSEQQLQDLAYYMQAWALAWTGRPLFDEAIEASESGPVTPALQGNQDEADPDAVDAQTALIVDVVIAHYAESSSDSPREDAPWREARDTADEEISRDAMSRYYSKQSLDGAGPKPPALAYDDADESDLDAAGKANAERWRELLALLAK</sequence>
<dbReference type="RefSeq" id="WP_052590058.1">
    <property type="nucleotide sequence ID" value="NZ_CP011112.1"/>
</dbReference>
<feature type="compositionally biased region" description="Basic and acidic residues" evidence="1">
    <location>
        <begin position="93"/>
        <end position="116"/>
    </location>
</feature>
<name>A0A0K1JF86_9MICO</name>
<dbReference type="AlphaFoldDB" id="A0A0K1JF86"/>
<evidence type="ECO:0000313" key="3">
    <source>
        <dbReference type="Proteomes" id="UP000066480"/>
    </source>
</evidence>
<evidence type="ECO:0000256" key="1">
    <source>
        <dbReference type="SAM" id="MobiDB-lite"/>
    </source>
</evidence>
<keyword evidence="3" id="KW-1185">Reference proteome</keyword>
<dbReference type="KEGG" id="lmoi:VV02_04140"/>
<dbReference type="Proteomes" id="UP000066480">
    <property type="component" value="Chromosome"/>
</dbReference>
<gene>
    <name evidence="2" type="ORF">VV02_04140</name>
</gene>
<accession>A0A0K1JF86</accession>
<protein>
    <submittedName>
        <fullName evidence="2">Uncharacterized protein</fullName>
    </submittedName>
</protein>